<dbReference type="EMBL" id="JAYMYQ010000009">
    <property type="protein sequence ID" value="KAK7312246.1"/>
    <property type="molecule type" value="Genomic_DNA"/>
</dbReference>
<dbReference type="GO" id="GO:0008270">
    <property type="term" value="F:zinc ion binding"/>
    <property type="evidence" value="ECO:0007669"/>
    <property type="project" value="UniProtKB-KW"/>
</dbReference>
<keyword evidence="2" id="KW-0472">Membrane</keyword>
<gene>
    <name evidence="4" type="ORF">VNO77_35980</name>
</gene>
<evidence type="ECO:0000313" key="5">
    <source>
        <dbReference type="Proteomes" id="UP001367508"/>
    </source>
</evidence>
<dbReference type="InterPro" id="IPR001841">
    <property type="entry name" value="Znf_RING"/>
</dbReference>
<dbReference type="PROSITE" id="PS50089">
    <property type="entry name" value="ZF_RING_2"/>
    <property type="match status" value="1"/>
</dbReference>
<keyword evidence="1" id="KW-0862">Zinc</keyword>
<dbReference type="GO" id="GO:0061630">
    <property type="term" value="F:ubiquitin protein ligase activity"/>
    <property type="evidence" value="ECO:0007669"/>
    <property type="project" value="TreeGrafter"/>
</dbReference>
<dbReference type="Gene3D" id="3.30.40.10">
    <property type="entry name" value="Zinc/RING finger domain, C3HC4 (zinc finger)"/>
    <property type="match status" value="1"/>
</dbReference>
<keyword evidence="2" id="KW-1133">Transmembrane helix</keyword>
<proteinExistence type="predicted"/>
<evidence type="ECO:0000313" key="4">
    <source>
        <dbReference type="EMBL" id="KAK7312246.1"/>
    </source>
</evidence>
<keyword evidence="5" id="KW-1185">Reference proteome</keyword>
<dbReference type="Pfam" id="PF13639">
    <property type="entry name" value="zf-RING_2"/>
    <property type="match status" value="1"/>
</dbReference>
<dbReference type="AlphaFoldDB" id="A0AAN9PVF3"/>
<reference evidence="4 5" key="1">
    <citation type="submission" date="2024-01" db="EMBL/GenBank/DDBJ databases">
        <title>The genomes of 5 underutilized Papilionoideae crops provide insights into root nodulation and disease resistanc.</title>
        <authorList>
            <person name="Jiang F."/>
        </authorList>
    </citation>
    <scope>NUCLEOTIDE SEQUENCE [LARGE SCALE GENOMIC DNA]</scope>
    <source>
        <strain evidence="4">LVBAO_FW01</strain>
        <tissue evidence="4">Leaves</tissue>
    </source>
</reference>
<feature type="domain" description="RING-type" evidence="3">
    <location>
        <begin position="146"/>
        <end position="189"/>
    </location>
</feature>
<keyword evidence="2" id="KW-0812">Transmembrane</keyword>
<dbReference type="SUPFAM" id="SSF57850">
    <property type="entry name" value="RING/U-box"/>
    <property type="match status" value="1"/>
</dbReference>
<feature type="transmembrane region" description="Helical" evidence="2">
    <location>
        <begin position="34"/>
        <end position="51"/>
    </location>
</feature>
<sequence>MAVHRHAVALWSILFITFVICSVALITMDYTSPGFFIFLGCIFGFILWSWTNKFMLDQGRGYLHRNERESGSAGIGNIESEATQSSLPEATAPFMIERIRNEREQHWQRWQDIQLVAFASGAHIARLAIRALPPVRIFNGDEPSDCPICIEEFKTGELIQPFGACVHQFHSSCLNSWLLGGKITCPVCRTELSSNH</sequence>
<dbReference type="PANTHER" id="PTHR22765">
    <property type="entry name" value="RING FINGER AND PROTEASE ASSOCIATED DOMAIN-CONTAINING"/>
    <property type="match status" value="1"/>
</dbReference>
<keyword evidence="1" id="KW-0863">Zinc-finger</keyword>
<organism evidence="4 5">
    <name type="scientific">Canavalia gladiata</name>
    <name type="common">Sword bean</name>
    <name type="synonym">Dolichos gladiatus</name>
    <dbReference type="NCBI Taxonomy" id="3824"/>
    <lineage>
        <taxon>Eukaryota</taxon>
        <taxon>Viridiplantae</taxon>
        <taxon>Streptophyta</taxon>
        <taxon>Embryophyta</taxon>
        <taxon>Tracheophyta</taxon>
        <taxon>Spermatophyta</taxon>
        <taxon>Magnoliopsida</taxon>
        <taxon>eudicotyledons</taxon>
        <taxon>Gunneridae</taxon>
        <taxon>Pentapetalae</taxon>
        <taxon>rosids</taxon>
        <taxon>fabids</taxon>
        <taxon>Fabales</taxon>
        <taxon>Fabaceae</taxon>
        <taxon>Papilionoideae</taxon>
        <taxon>50 kb inversion clade</taxon>
        <taxon>NPAAA clade</taxon>
        <taxon>indigoferoid/millettioid clade</taxon>
        <taxon>Phaseoleae</taxon>
        <taxon>Canavalia</taxon>
    </lineage>
</organism>
<evidence type="ECO:0000256" key="1">
    <source>
        <dbReference type="PROSITE-ProRule" id="PRU00175"/>
    </source>
</evidence>
<evidence type="ECO:0000259" key="3">
    <source>
        <dbReference type="PROSITE" id="PS50089"/>
    </source>
</evidence>
<dbReference type="InterPro" id="IPR013083">
    <property type="entry name" value="Znf_RING/FYVE/PHD"/>
</dbReference>
<evidence type="ECO:0000256" key="2">
    <source>
        <dbReference type="SAM" id="Phobius"/>
    </source>
</evidence>
<feature type="transmembrane region" description="Helical" evidence="2">
    <location>
        <begin position="7"/>
        <end position="28"/>
    </location>
</feature>
<accession>A0AAN9PVF3</accession>
<dbReference type="PANTHER" id="PTHR22765:SF434">
    <property type="entry name" value="GB|AAD18119.1-RELATED"/>
    <property type="match status" value="1"/>
</dbReference>
<dbReference type="InterPro" id="IPR051826">
    <property type="entry name" value="E3_ubiquitin-ligase_domain"/>
</dbReference>
<name>A0AAN9PVF3_CANGL</name>
<keyword evidence="1" id="KW-0479">Metal-binding</keyword>
<dbReference type="GO" id="GO:0006511">
    <property type="term" value="P:ubiquitin-dependent protein catabolic process"/>
    <property type="evidence" value="ECO:0007669"/>
    <property type="project" value="TreeGrafter"/>
</dbReference>
<dbReference type="Proteomes" id="UP001367508">
    <property type="component" value="Unassembled WGS sequence"/>
</dbReference>
<comment type="caution">
    <text evidence="4">The sequence shown here is derived from an EMBL/GenBank/DDBJ whole genome shotgun (WGS) entry which is preliminary data.</text>
</comment>
<protein>
    <recommendedName>
        <fullName evidence="3">RING-type domain-containing protein</fullName>
    </recommendedName>
</protein>